<dbReference type="GO" id="GO:0004674">
    <property type="term" value="F:protein serine/threonine kinase activity"/>
    <property type="evidence" value="ECO:0007669"/>
    <property type="project" value="UniProtKB-KW"/>
</dbReference>
<dbReference type="STRING" id="930990.A0A067N9D0"/>
<dbReference type="EMBL" id="KL198017">
    <property type="protein sequence ID" value="KDQ20727.1"/>
    <property type="molecule type" value="Genomic_DNA"/>
</dbReference>
<keyword evidence="2" id="KW-0808">Transferase</keyword>
<evidence type="ECO:0000256" key="4">
    <source>
        <dbReference type="ARBA" id="ARBA00022777"/>
    </source>
</evidence>
<evidence type="ECO:0000313" key="9">
    <source>
        <dbReference type="EMBL" id="KDQ20727.1"/>
    </source>
</evidence>
<dbReference type="FunCoup" id="A0A067N9D0">
    <property type="interactions" value="265"/>
</dbReference>
<evidence type="ECO:0000256" key="1">
    <source>
        <dbReference type="ARBA" id="ARBA00022527"/>
    </source>
</evidence>
<dbReference type="InterPro" id="IPR011009">
    <property type="entry name" value="Kinase-like_dom_sf"/>
</dbReference>
<proteinExistence type="inferred from homology"/>
<keyword evidence="10" id="KW-1185">Reference proteome</keyword>
<organism evidence="9 10">
    <name type="scientific">Botryobasidium botryosum (strain FD-172 SS1)</name>
    <dbReference type="NCBI Taxonomy" id="930990"/>
    <lineage>
        <taxon>Eukaryota</taxon>
        <taxon>Fungi</taxon>
        <taxon>Dikarya</taxon>
        <taxon>Basidiomycota</taxon>
        <taxon>Agaricomycotina</taxon>
        <taxon>Agaricomycetes</taxon>
        <taxon>Cantharellales</taxon>
        <taxon>Botryobasidiaceae</taxon>
        <taxon>Botryobasidium</taxon>
    </lineage>
</organism>
<dbReference type="SUPFAM" id="SSF56112">
    <property type="entry name" value="Protein kinase-like (PK-like)"/>
    <property type="match status" value="1"/>
</dbReference>
<dbReference type="InterPro" id="IPR017441">
    <property type="entry name" value="Protein_kinase_ATP_BS"/>
</dbReference>
<dbReference type="PROSITE" id="PS00107">
    <property type="entry name" value="PROTEIN_KINASE_ATP"/>
    <property type="match status" value="1"/>
</dbReference>
<feature type="domain" description="Protein kinase" evidence="8">
    <location>
        <begin position="12"/>
        <end position="277"/>
    </location>
</feature>
<dbReference type="Proteomes" id="UP000027195">
    <property type="component" value="Unassembled WGS sequence"/>
</dbReference>
<gene>
    <name evidence="9" type="ORF">BOTBODRAFT_83969</name>
</gene>
<dbReference type="PROSITE" id="PS50011">
    <property type="entry name" value="PROTEIN_KINASE_DOM"/>
    <property type="match status" value="1"/>
</dbReference>
<feature type="binding site" evidence="6">
    <location>
        <position position="41"/>
    </location>
    <ligand>
        <name>ATP</name>
        <dbReference type="ChEBI" id="CHEBI:30616"/>
    </ligand>
</feature>
<protein>
    <recommendedName>
        <fullName evidence="8">Protein kinase domain-containing protein</fullName>
    </recommendedName>
</protein>
<dbReference type="InParanoid" id="A0A067N9D0"/>
<dbReference type="GO" id="GO:0005524">
    <property type="term" value="F:ATP binding"/>
    <property type="evidence" value="ECO:0007669"/>
    <property type="project" value="UniProtKB-UniRule"/>
</dbReference>
<evidence type="ECO:0000313" key="10">
    <source>
        <dbReference type="Proteomes" id="UP000027195"/>
    </source>
</evidence>
<keyword evidence="5 6" id="KW-0067">ATP-binding</keyword>
<evidence type="ECO:0000259" key="8">
    <source>
        <dbReference type="PROSITE" id="PS50011"/>
    </source>
</evidence>
<dbReference type="HOGENOM" id="CLU_000288_63_0_1"/>
<evidence type="ECO:0000256" key="2">
    <source>
        <dbReference type="ARBA" id="ARBA00022679"/>
    </source>
</evidence>
<dbReference type="InterPro" id="IPR008271">
    <property type="entry name" value="Ser/Thr_kinase_AS"/>
</dbReference>
<keyword evidence="3 6" id="KW-0547">Nucleotide-binding</keyword>
<reference evidence="10" key="1">
    <citation type="journal article" date="2014" name="Proc. Natl. Acad. Sci. U.S.A.">
        <title>Extensive sampling of basidiomycete genomes demonstrates inadequacy of the white-rot/brown-rot paradigm for wood decay fungi.</title>
        <authorList>
            <person name="Riley R."/>
            <person name="Salamov A.A."/>
            <person name="Brown D.W."/>
            <person name="Nagy L.G."/>
            <person name="Floudas D."/>
            <person name="Held B.W."/>
            <person name="Levasseur A."/>
            <person name="Lombard V."/>
            <person name="Morin E."/>
            <person name="Otillar R."/>
            <person name="Lindquist E.A."/>
            <person name="Sun H."/>
            <person name="LaButti K.M."/>
            <person name="Schmutz J."/>
            <person name="Jabbour D."/>
            <person name="Luo H."/>
            <person name="Baker S.E."/>
            <person name="Pisabarro A.G."/>
            <person name="Walton J.D."/>
            <person name="Blanchette R.A."/>
            <person name="Henrissat B."/>
            <person name="Martin F."/>
            <person name="Cullen D."/>
            <person name="Hibbett D.S."/>
            <person name="Grigoriev I.V."/>
        </authorList>
    </citation>
    <scope>NUCLEOTIDE SEQUENCE [LARGE SCALE GENOMIC DNA]</scope>
    <source>
        <strain evidence="10">FD-172 SS1</strain>
    </source>
</reference>
<dbReference type="Gene3D" id="1.10.510.10">
    <property type="entry name" value="Transferase(Phosphotransferase) domain 1"/>
    <property type="match status" value="1"/>
</dbReference>
<keyword evidence="4" id="KW-0418">Kinase</keyword>
<evidence type="ECO:0000256" key="6">
    <source>
        <dbReference type="PROSITE-ProRule" id="PRU10141"/>
    </source>
</evidence>
<evidence type="ECO:0000256" key="7">
    <source>
        <dbReference type="RuleBase" id="RU000304"/>
    </source>
</evidence>
<feature type="non-terminal residue" evidence="9">
    <location>
        <position position="278"/>
    </location>
</feature>
<feature type="non-terminal residue" evidence="9">
    <location>
        <position position="1"/>
    </location>
</feature>
<sequence>DLCGLWIDSDNIGLCEIIGSGTTGVVYKAVDRRSYHLYAVKCMLKARTPATRIHQAREVLLHQRVSGHAGVVSLRRFIEFGPFLFIVMDYYPEGDLHTALVKRNRYRGNPRLIKRVFLQILDAVGHCHKLGIFHRDLKPENILCNANGTELVLADFGLATHDVMSIEHGCGSAHYMSPEALGAAFKRVAYSTQHSDIWSLGVILINISCGRNPWMSSCPREDAGFRRFLREPDMLREILPITEDMNRLLKQIFVINPRQRPSIPQIKKAILRISSFTI</sequence>
<evidence type="ECO:0000256" key="5">
    <source>
        <dbReference type="ARBA" id="ARBA00022840"/>
    </source>
</evidence>
<dbReference type="PROSITE" id="PS00108">
    <property type="entry name" value="PROTEIN_KINASE_ST"/>
    <property type="match status" value="1"/>
</dbReference>
<evidence type="ECO:0000256" key="3">
    <source>
        <dbReference type="ARBA" id="ARBA00022741"/>
    </source>
</evidence>
<dbReference type="PANTHER" id="PTHR24349">
    <property type="entry name" value="SERINE/THREONINE-PROTEIN KINASE"/>
    <property type="match status" value="1"/>
</dbReference>
<dbReference type="SMART" id="SM00220">
    <property type="entry name" value="S_TKc"/>
    <property type="match status" value="1"/>
</dbReference>
<comment type="similarity">
    <text evidence="7">Belongs to the protein kinase superfamily.</text>
</comment>
<dbReference type="Pfam" id="PF00069">
    <property type="entry name" value="Pkinase"/>
    <property type="match status" value="1"/>
</dbReference>
<dbReference type="AlphaFoldDB" id="A0A067N9D0"/>
<name>A0A067N9D0_BOTB1</name>
<dbReference type="OrthoDB" id="541276at2759"/>
<keyword evidence="1 7" id="KW-0723">Serine/threonine-protein kinase</keyword>
<accession>A0A067N9D0</accession>
<dbReference type="InterPro" id="IPR050205">
    <property type="entry name" value="CDPK_Ser/Thr_kinases"/>
</dbReference>
<dbReference type="InterPro" id="IPR000719">
    <property type="entry name" value="Prot_kinase_dom"/>
</dbReference>